<feature type="binding site" evidence="11">
    <location>
        <position position="92"/>
    </location>
    <ligand>
        <name>FMN</name>
        <dbReference type="ChEBI" id="CHEBI:58210"/>
    </ligand>
</feature>
<comment type="cofactor">
    <cofactor evidence="1 11">
        <name>FMN</name>
        <dbReference type="ChEBI" id="CHEBI:58210"/>
    </cofactor>
</comment>
<dbReference type="Pfam" id="PF01070">
    <property type="entry name" value="FMN_dh"/>
    <property type="match status" value="2"/>
</dbReference>
<proteinExistence type="inferred from homology"/>
<feature type="binding site" evidence="11">
    <location>
        <position position="215"/>
    </location>
    <ligand>
        <name>FMN</name>
        <dbReference type="ChEBI" id="CHEBI:58210"/>
    </ligand>
</feature>
<dbReference type="InterPro" id="IPR000262">
    <property type="entry name" value="FMN-dep_DH"/>
</dbReference>
<dbReference type="GO" id="GO:0005737">
    <property type="term" value="C:cytoplasm"/>
    <property type="evidence" value="ECO:0007669"/>
    <property type="project" value="UniProtKB-SubCell"/>
</dbReference>
<feature type="domain" description="FMN-dependent dehydrogenase" evidence="12">
    <location>
        <begin position="20"/>
        <end position="93"/>
    </location>
</feature>
<feature type="binding site" evidence="11">
    <location>
        <begin position="258"/>
        <end position="260"/>
    </location>
    <ligand>
        <name>FMN</name>
        <dbReference type="ChEBI" id="CHEBI:58210"/>
    </ligand>
</feature>
<evidence type="ECO:0000256" key="8">
    <source>
        <dbReference type="ARBA" id="ARBA00023229"/>
    </source>
</evidence>
<accession>B5I9J2</accession>
<feature type="binding site" evidence="11">
    <location>
        <begin position="279"/>
        <end position="280"/>
    </location>
    <ligand>
        <name>FMN</name>
        <dbReference type="ChEBI" id="CHEBI:58210"/>
    </ligand>
</feature>
<dbReference type="HOGENOM" id="CLU_065515_1_0_2"/>
<keyword evidence="14" id="KW-1185">Reference proteome</keyword>
<dbReference type="AlphaFoldDB" id="B5I9J2"/>
<evidence type="ECO:0000313" key="13">
    <source>
        <dbReference type="EMBL" id="ADD08537.1"/>
    </source>
</evidence>
<organism evidence="13 14">
    <name type="scientific">Aciduliprofundum boonei (strain DSM 19572 / T469)</name>
    <dbReference type="NCBI Taxonomy" id="439481"/>
    <lineage>
        <taxon>Archaea</taxon>
        <taxon>Methanobacteriati</taxon>
        <taxon>Thermoplasmatota</taxon>
        <taxon>DHVE2 group</taxon>
        <taxon>Candidatus Aciduliprofundum</taxon>
    </lineage>
</organism>
<dbReference type="KEGG" id="abi:Aboo_0726"/>
<comment type="catalytic activity">
    <reaction evidence="11">
        <text>isopentenyl diphosphate = dimethylallyl diphosphate</text>
        <dbReference type="Rhea" id="RHEA:23284"/>
        <dbReference type="ChEBI" id="CHEBI:57623"/>
        <dbReference type="ChEBI" id="CHEBI:128769"/>
        <dbReference type="EC" id="5.3.3.2"/>
    </reaction>
</comment>
<dbReference type="Gene3D" id="3.20.20.70">
    <property type="entry name" value="Aldolase class I"/>
    <property type="match status" value="1"/>
</dbReference>
<feature type="binding site" evidence="11">
    <location>
        <position position="156"/>
    </location>
    <ligand>
        <name>Mg(2+)</name>
        <dbReference type="ChEBI" id="CHEBI:18420"/>
    </ligand>
</feature>
<reference evidence="13" key="1">
    <citation type="submission" date="2010-02" db="EMBL/GenBank/DDBJ databases">
        <title>Complete sequence of Aciduliprofundum boonei T469.</title>
        <authorList>
            <consortium name="US DOE Joint Genome Institute"/>
            <person name="Lucas S."/>
            <person name="Copeland A."/>
            <person name="Lapidus A."/>
            <person name="Cheng J.-F."/>
            <person name="Bruce D."/>
            <person name="Goodwin L."/>
            <person name="Pitluck S."/>
            <person name="Saunders E."/>
            <person name="Detter J.C."/>
            <person name="Han C."/>
            <person name="Tapia R."/>
            <person name="Land M."/>
            <person name="Hauser L."/>
            <person name="Kyrpides N."/>
            <person name="Mikhailova N."/>
            <person name="Flores G."/>
            <person name="Reysenbach A.-L."/>
            <person name="Woyke T."/>
        </authorList>
    </citation>
    <scope>NUCLEOTIDE SEQUENCE</scope>
    <source>
        <strain evidence="13">T469</strain>
    </source>
</reference>
<evidence type="ECO:0000256" key="5">
    <source>
        <dbReference type="ARBA" id="ARBA00022723"/>
    </source>
</evidence>
<comment type="cofactor">
    <cofactor evidence="11">
        <name>NADPH</name>
        <dbReference type="ChEBI" id="CHEBI:57783"/>
    </cofactor>
</comment>
<evidence type="ECO:0000256" key="10">
    <source>
        <dbReference type="ARBA" id="ARBA00025810"/>
    </source>
</evidence>
<feature type="binding site" evidence="11">
    <location>
        <position position="210"/>
    </location>
    <ligand>
        <name>FMN</name>
        <dbReference type="ChEBI" id="CHEBI:58210"/>
    </ligand>
</feature>
<dbReference type="SUPFAM" id="SSF51395">
    <property type="entry name" value="FMN-linked oxidoreductases"/>
    <property type="match status" value="1"/>
</dbReference>
<dbReference type="Proteomes" id="UP000001400">
    <property type="component" value="Chromosome"/>
</dbReference>
<dbReference type="GO" id="GO:0010181">
    <property type="term" value="F:FMN binding"/>
    <property type="evidence" value="ECO:0007669"/>
    <property type="project" value="UniProtKB-UniRule"/>
</dbReference>
<dbReference type="PANTHER" id="PTHR43665">
    <property type="entry name" value="ISOPENTENYL-DIPHOSPHATE DELTA-ISOMERASE"/>
    <property type="match status" value="1"/>
</dbReference>
<dbReference type="GO" id="GO:0016491">
    <property type="term" value="F:oxidoreductase activity"/>
    <property type="evidence" value="ECO:0007669"/>
    <property type="project" value="InterPro"/>
</dbReference>
<evidence type="ECO:0000256" key="4">
    <source>
        <dbReference type="ARBA" id="ARBA00022643"/>
    </source>
</evidence>
<dbReference type="eggNOG" id="arCOG00613">
    <property type="taxonomic scope" value="Archaea"/>
</dbReference>
<feature type="binding site" evidence="11">
    <location>
        <begin position="5"/>
        <end position="6"/>
    </location>
    <ligand>
        <name>substrate</name>
    </ligand>
</feature>
<gene>
    <name evidence="11" type="primary">fni</name>
    <name evidence="13" type="ordered locus">Aboo_0726</name>
</gene>
<dbReference type="HAMAP" id="MF_00354">
    <property type="entry name" value="Idi_2"/>
    <property type="match status" value="1"/>
</dbReference>
<dbReference type="PIRSF" id="PIRSF003314">
    <property type="entry name" value="IPP_isomerase"/>
    <property type="match status" value="1"/>
</dbReference>
<feature type="binding site" evidence="11">
    <location>
        <begin position="92"/>
        <end position="94"/>
    </location>
    <ligand>
        <name>substrate</name>
    </ligand>
</feature>
<dbReference type="STRING" id="439481.Aboo_0726"/>
<evidence type="ECO:0000256" key="3">
    <source>
        <dbReference type="ARBA" id="ARBA00022630"/>
    </source>
</evidence>
<dbReference type="PANTHER" id="PTHR43665:SF1">
    <property type="entry name" value="ISOPENTENYL-DIPHOSPHATE DELTA-ISOMERASE"/>
    <property type="match status" value="1"/>
</dbReference>
<dbReference type="NCBIfam" id="TIGR02151">
    <property type="entry name" value="IPP_isom_2"/>
    <property type="match status" value="1"/>
</dbReference>
<keyword evidence="3 11" id="KW-0285">Flavoprotein</keyword>
<evidence type="ECO:0000256" key="11">
    <source>
        <dbReference type="HAMAP-Rule" id="MF_00354"/>
    </source>
</evidence>
<keyword evidence="7 11" id="KW-0521">NADP</keyword>
<keyword evidence="2 11" id="KW-0963">Cytoplasm</keyword>
<dbReference type="OrthoDB" id="371955at2157"/>
<name>B5I9J2_ACIB4</name>
<feature type="binding site" evidence="11">
    <location>
        <position position="155"/>
    </location>
    <ligand>
        <name>substrate</name>
    </ligand>
</feature>
<comment type="subcellular location">
    <subcellularLocation>
        <location evidence="11">Cytoplasm</location>
    </subcellularLocation>
</comment>
<keyword evidence="9 11" id="KW-0413">Isomerase</keyword>
<evidence type="ECO:0000256" key="9">
    <source>
        <dbReference type="ARBA" id="ARBA00023235"/>
    </source>
</evidence>
<dbReference type="GO" id="GO:0004452">
    <property type="term" value="F:isopentenyl-diphosphate delta-isomerase activity"/>
    <property type="evidence" value="ECO:0007669"/>
    <property type="project" value="UniProtKB-UniRule"/>
</dbReference>
<feature type="binding site" evidence="11">
    <location>
        <begin position="62"/>
        <end position="64"/>
    </location>
    <ligand>
        <name>FMN</name>
        <dbReference type="ChEBI" id="CHEBI:58210"/>
    </ligand>
</feature>
<evidence type="ECO:0000256" key="6">
    <source>
        <dbReference type="ARBA" id="ARBA00022842"/>
    </source>
</evidence>
<dbReference type="GO" id="GO:0008299">
    <property type="term" value="P:isoprenoid biosynthetic process"/>
    <property type="evidence" value="ECO:0007669"/>
    <property type="project" value="UniProtKB-UniRule"/>
</dbReference>
<dbReference type="EMBL" id="CP001941">
    <property type="protein sequence ID" value="ADD08537.1"/>
    <property type="molecule type" value="Genomic_DNA"/>
</dbReference>
<dbReference type="GO" id="GO:0070402">
    <property type="term" value="F:NADPH binding"/>
    <property type="evidence" value="ECO:0007669"/>
    <property type="project" value="UniProtKB-UniRule"/>
</dbReference>
<keyword evidence="6 11" id="KW-0460">Magnesium</keyword>
<keyword evidence="5 11" id="KW-0479">Metal-binding</keyword>
<feature type="binding site" evidence="11">
    <location>
        <position position="185"/>
    </location>
    <ligand>
        <name>FMN</name>
        <dbReference type="ChEBI" id="CHEBI:58210"/>
    </ligand>
</feature>
<sequence>MIENRKLEHIKICADKDVNSHHNYWNDVVLKHETIPKVDMENVELSVEFLGKKLNYPIIIDAMTGGHKVAKLINENLAAAAEELGIGMAVGSQRAAIENTKLEDTYSVVAKYDMPLRIGNLGAPQFALGYGEEEVKKAIEMIDAHAIDIHFNYLQEAIQPEGDTKVGNLRENLAELARKYKLIAKETGAGISRNAAEFFKNAGFKAIDVSGVSGTSFAAVEYYRGGEEGKLFWDWGLPAPYCILSLKDLNMPLIGSGGIRNGLDAAKAIALGADVVGIARILLKPAMKSKEDVIKVLERIIKELRIAVFLIGAESVKELKNAKYVVRGELAQWLRHC</sequence>
<comment type="subunit">
    <text evidence="10 11">Homooctamer. Dimer of tetramers.</text>
</comment>
<keyword evidence="8 11" id="KW-0414">Isoprene biosynthesis</keyword>
<feature type="binding site" evidence="11">
    <location>
        <position position="120"/>
    </location>
    <ligand>
        <name>FMN</name>
        <dbReference type="ChEBI" id="CHEBI:58210"/>
    </ligand>
</feature>
<evidence type="ECO:0000256" key="1">
    <source>
        <dbReference type="ARBA" id="ARBA00001917"/>
    </source>
</evidence>
<keyword evidence="4 11" id="KW-0288">FMN</keyword>
<dbReference type="CDD" id="cd02811">
    <property type="entry name" value="IDI-2_FMN"/>
    <property type="match status" value="1"/>
</dbReference>
<dbReference type="InterPro" id="IPR011179">
    <property type="entry name" value="IPdP_isomerase"/>
</dbReference>
<dbReference type="GeneID" id="8827672"/>
<comment type="cofactor">
    <cofactor evidence="11">
        <name>Mg(2+)</name>
        <dbReference type="ChEBI" id="CHEBI:18420"/>
    </cofactor>
</comment>
<evidence type="ECO:0000259" key="12">
    <source>
        <dbReference type="Pfam" id="PF01070"/>
    </source>
</evidence>
<dbReference type="EC" id="5.3.3.2" evidence="11"/>
<evidence type="ECO:0000256" key="2">
    <source>
        <dbReference type="ARBA" id="ARBA00022490"/>
    </source>
</evidence>
<comment type="similarity">
    <text evidence="11">Belongs to the IPP isomerase type 2 family.</text>
</comment>
<protein>
    <recommendedName>
        <fullName evidence="11">Isopentenyl-diphosphate delta-isomerase</fullName>
        <shortName evidence="11">IPP isomerase</shortName>
        <ecNumber evidence="11">5.3.3.2</ecNumber>
    </recommendedName>
    <alternativeName>
        <fullName evidence="11">Isopentenyl diphosphate:dimethylallyl diphosphate isomerase</fullName>
    </alternativeName>
    <alternativeName>
        <fullName evidence="11">Isopentenyl pyrophosphate isomerase</fullName>
    </alternativeName>
    <alternativeName>
        <fullName evidence="11">Type 2 isopentenyl diphosphate isomerase</fullName>
        <shortName evidence="11">IDI-2</shortName>
    </alternativeName>
</protein>
<dbReference type="GO" id="GO:0000287">
    <property type="term" value="F:magnesium ion binding"/>
    <property type="evidence" value="ECO:0007669"/>
    <property type="project" value="UniProtKB-UniRule"/>
</dbReference>
<dbReference type="InterPro" id="IPR013785">
    <property type="entry name" value="Aldolase_TIM"/>
</dbReference>
<dbReference type="RefSeq" id="WP_008082144.1">
    <property type="nucleotide sequence ID" value="NC_013926.1"/>
</dbReference>
<evidence type="ECO:0000256" key="7">
    <source>
        <dbReference type="ARBA" id="ARBA00022857"/>
    </source>
</evidence>
<dbReference type="SMART" id="SM01240">
    <property type="entry name" value="IMPDH"/>
    <property type="match status" value="1"/>
</dbReference>
<evidence type="ECO:0000313" key="14">
    <source>
        <dbReference type="Proteomes" id="UP000001400"/>
    </source>
</evidence>
<comment type="function">
    <text evidence="11">Involved in the biosynthesis of isoprenoids. Catalyzes the 1,3-allylic rearrangement of the homoallylic substrate isopentenyl (IPP) to its allylic isomer, dimethylallyl diphosphate (DMAPP).</text>
</comment>
<comment type="caution">
    <text evidence="11">Lacks conserved residue(s) required for the propagation of feature annotation.</text>
</comment>
<feature type="domain" description="FMN-dependent dehydrogenase" evidence="12">
    <location>
        <begin position="250"/>
        <end position="322"/>
    </location>
</feature>